<evidence type="ECO:0000259" key="27">
    <source>
        <dbReference type="PROSITE" id="PS50974"/>
    </source>
</evidence>
<feature type="binding site" evidence="23">
    <location>
        <position position="824"/>
    </location>
    <ligand>
        <name>methylcob(III)alamin</name>
        <dbReference type="ChEBI" id="CHEBI:28115"/>
    </ligand>
</feature>
<dbReference type="PROSITE" id="PS50972">
    <property type="entry name" value="PTERIN_BINDING"/>
    <property type="match status" value="1"/>
</dbReference>
<dbReference type="InterPro" id="IPR011005">
    <property type="entry name" value="Dihydropteroate_synth-like_sf"/>
</dbReference>
<dbReference type="Gene3D" id="1.10.1240.10">
    <property type="entry name" value="Methionine synthase domain"/>
    <property type="match status" value="1"/>
</dbReference>
<comment type="pathway">
    <text evidence="4 21">Amino-acid biosynthesis; L-methionine biosynthesis via de novo pathway; L-methionine from L-homocysteine (MetH route): step 1/1.</text>
</comment>
<dbReference type="PANTHER" id="PTHR45833:SF1">
    <property type="entry name" value="METHIONINE SYNTHASE"/>
    <property type="match status" value="1"/>
</dbReference>
<comment type="cofactor">
    <cofactor evidence="2 21 24">
        <name>Zn(2+)</name>
        <dbReference type="ChEBI" id="CHEBI:29105"/>
    </cofactor>
</comment>
<evidence type="ECO:0000259" key="28">
    <source>
        <dbReference type="PROSITE" id="PS51332"/>
    </source>
</evidence>
<feature type="domain" description="Pterin-binding" evidence="26">
    <location>
        <begin position="373"/>
        <end position="638"/>
    </location>
</feature>
<dbReference type="SUPFAM" id="SSF82282">
    <property type="entry name" value="Homocysteine S-methyltransferase"/>
    <property type="match status" value="1"/>
</dbReference>
<feature type="binding site" evidence="23">
    <location>
        <position position="1178"/>
    </location>
    <ligand>
        <name>S-adenosyl-L-methionine</name>
        <dbReference type="ChEBI" id="CHEBI:59789"/>
    </ligand>
</feature>
<dbReference type="SUPFAM" id="SSF47644">
    <property type="entry name" value="Methionine synthase domain"/>
    <property type="match status" value="1"/>
</dbReference>
<dbReference type="FunFam" id="3.20.20.20:FF:000002">
    <property type="entry name" value="Methionine synthase"/>
    <property type="match status" value="1"/>
</dbReference>
<dbReference type="InterPro" id="IPR003726">
    <property type="entry name" value="HCY_dom"/>
</dbReference>
<dbReference type="InterPro" id="IPR036589">
    <property type="entry name" value="HCY_dom_sf"/>
</dbReference>
<keyword evidence="31" id="KW-1185">Reference proteome</keyword>
<dbReference type="GO" id="GO:0031419">
    <property type="term" value="F:cobalamin binding"/>
    <property type="evidence" value="ECO:0007669"/>
    <property type="project" value="UniProtKB-UniRule"/>
</dbReference>
<dbReference type="InterPro" id="IPR006158">
    <property type="entry name" value="Cobalamin-bd"/>
</dbReference>
<evidence type="ECO:0000256" key="24">
    <source>
        <dbReference type="PROSITE-ProRule" id="PRU00333"/>
    </source>
</evidence>
<keyword evidence="17 21" id="KW-0170">Cobalt</keyword>
<dbReference type="PROSITE" id="PS50970">
    <property type="entry name" value="HCY"/>
    <property type="match status" value="1"/>
</dbReference>
<feature type="binding site" evidence="23">
    <location>
        <position position="828"/>
    </location>
    <ligand>
        <name>methylcob(III)alamin</name>
        <dbReference type="ChEBI" id="CHEBI:28115"/>
    </ligand>
</feature>
<dbReference type="InterPro" id="IPR050554">
    <property type="entry name" value="Met_Synthase/Corrinoid"/>
</dbReference>
<evidence type="ECO:0000256" key="19">
    <source>
        <dbReference type="ARBA" id="ARBA00031040"/>
    </source>
</evidence>
<evidence type="ECO:0000256" key="2">
    <source>
        <dbReference type="ARBA" id="ARBA00001947"/>
    </source>
</evidence>
<dbReference type="InterPro" id="IPR011822">
    <property type="entry name" value="MetH"/>
</dbReference>
<evidence type="ECO:0000256" key="6">
    <source>
        <dbReference type="ARBA" id="ARBA00012032"/>
    </source>
</evidence>
<dbReference type="PANTHER" id="PTHR45833">
    <property type="entry name" value="METHIONINE SYNTHASE"/>
    <property type="match status" value="1"/>
</dbReference>
<feature type="domain" description="B12-binding" evidence="28">
    <location>
        <begin position="766"/>
        <end position="901"/>
    </location>
</feature>
<dbReference type="RefSeq" id="WP_168884615.1">
    <property type="nucleotide sequence ID" value="NZ_JABAIL010000008.1"/>
</dbReference>
<evidence type="ECO:0000256" key="21">
    <source>
        <dbReference type="PIRNR" id="PIRNR000381"/>
    </source>
</evidence>
<reference evidence="30 31" key="1">
    <citation type="submission" date="2020-04" db="EMBL/GenBank/DDBJ databases">
        <title>Flammeovirga sp. SR4, a novel species isolated from seawater.</title>
        <authorList>
            <person name="Wang X."/>
        </authorList>
    </citation>
    <scope>NUCLEOTIDE SEQUENCE [LARGE SCALE GENOMIC DNA]</scope>
    <source>
        <strain evidence="30 31">SR4</strain>
    </source>
</reference>
<gene>
    <name evidence="30" type="primary">metH</name>
    <name evidence="30" type="ORF">HGP29_22095</name>
</gene>
<proteinExistence type="inferred from homology"/>
<feature type="binding site" evidence="22 24">
    <location>
        <position position="266"/>
    </location>
    <ligand>
        <name>Zn(2+)</name>
        <dbReference type="ChEBI" id="CHEBI:29105"/>
    </ligand>
</feature>
<dbReference type="Gene3D" id="3.10.196.10">
    <property type="entry name" value="Vitamin B12-dependent methionine synthase, activation domain"/>
    <property type="match status" value="1"/>
</dbReference>
<dbReference type="InterPro" id="IPR004223">
    <property type="entry name" value="VitB12-dep_Met_synth_activ_dom"/>
</dbReference>
<dbReference type="Proteomes" id="UP000585050">
    <property type="component" value="Unassembled WGS sequence"/>
</dbReference>
<evidence type="ECO:0000256" key="14">
    <source>
        <dbReference type="ARBA" id="ARBA00022737"/>
    </source>
</evidence>
<dbReference type="CDD" id="cd02069">
    <property type="entry name" value="methionine_synthase_B12_BD"/>
    <property type="match status" value="1"/>
</dbReference>
<dbReference type="SMART" id="SM01018">
    <property type="entry name" value="B12-binding_2"/>
    <property type="match status" value="1"/>
</dbReference>
<comment type="domain">
    <text evidence="21">Modular enzyme with four functionally distinct domains. The isolated Hcy-binding domain catalyzes methyl transfer from free methylcobalamin to homocysteine. The Hcy-binding domain in association with the pterin-binding domain catalyzes the methylation of cob(I)alamin by methyltetrahydrofolate and the methylation of homocysteine. The B12-binding domain binds the cofactor. The AdoMet activation domain binds S-adenosyl-L-methionine. Under aerobic conditions cob(I)alamin can be converted to inactive cob(II)alamin. Reductive methylation by S-adenosyl-L-methionine and flavodoxin regenerates methylcobalamin.</text>
</comment>
<dbReference type="SUPFAM" id="SSF56507">
    <property type="entry name" value="Methionine synthase activation domain-like"/>
    <property type="match status" value="1"/>
</dbReference>
<comment type="similarity">
    <text evidence="5">Belongs to the vitamin-B12 dependent methionine synthase family.</text>
</comment>
<evidence type="ECO:0000256" key="18">
    <source>
        <dbReference type="ARBA" id="ARBA00025552"/>
    </source>
</evidence>
<dbReference type="InterPro" id="IPR037010">
    <property type="entry name" value="VitB12-dep_Met_synth_activ_sf"/>
</dbReference>
<sequence>MSEKLQELAKERVLILDGAMGTMIQRHKLGEDDYRGERYKDHPCDVKGNNDMLSITQPNIIRDIHKQYFEAGCDIVETNTFSGTTIAMADYEMESEVYELNYASAKLAKEAALEFTEKEPHKPRFVAGAIGPTNRTASISPDVNDPGYRAVTFDDLVEAYYLQVQGLAEGGVDTILIETVFDTLNCKAALFAADKYFTDVENGNVTPAAPKGREEEFPNQYKGKRLPLMVSGTITDASGRTLSGQVVEAFWNSIRHADLFSVGLNCALGADLLRPYIQELSRVADVNVSAYPNAGLPNEFGEYDQTSEEMSDILKSFDGLVNIVGGCCGTTPDHIAGIAKTFSQAKVREVTKKEPYQRLSGLEPVTIKPDSIFVNVGERANVTGSAKFRRLIENGEFEEAIEVVRHQVEGGAQVIDVNMDEGMLDSKECMTRFLNLIASEPDIAKLPIMVDSSKWEIIEAGLKTLQGKGIVNSISLKEGEEDFIQKATLIKKYGAAAVVMAFDEEGQADNFERRKEICSRSYDILVNKVGFPPQDIIFDPNILAVATGIEEHNNYAVDFFKGTQWIKENLPHALVSGGVSNISFSFRGNNAVREAMHSVFLYHAGKAGMDMGIVNPGMLEVYEEIPKDLLEHVEDVLLNRREDATERLVDFAETVKSKGKKKEVDLSWREKTVEERLSHALVKGLVEFVEEDVEEARQKFDRPIEVIEGPLMDGMNVVGDLFGEGKMFLPQVVKSARVMKKAVAILIPYIEEEKAKNPELSASSSAGKILMATVKGDVHDIGKNIVSVVLSCNNFEIIDLGVMVPLDKIIRTAVEEKVDVIGLSGLITPSLDEMVYVAEELERQELNIPVLIGGATTSRVHTAVKIDPQYSGSVVHVLDASKSVPIASAYTSENKEYREEVIQEFKEEYAVLRETHAKRQGAKKLISLEDARNNKVDIDWATTPITKPSFLGKKVFENYDLEEIAKYMDWTPFFQTWELAGRFPAILKDEIVGKQASDLYDDAKAMLKNIIDNKLLQANAVIGFFPANSINDDDIALYDFKEEDVELPDAEHHHSLFYREDRTNQVGTLCHLRQQNKKAASKPNFCLSDFVAPVESGRNDYIGAFAVTAGIGLDKLVAKYEADLDDYNSIMVKALADRLAEAFTELMHEKVRKEIWGYAKDEIFNNEDLIDEKYEGIRPAPGYPACPDHTEKDKLFEMLDVTNSIGVELTESYAMTPAAAVSGWYFGNKESRYFGLGKINEDQLKDYAERVGRPEHEMRRWLGTVLL</sequence>
<feature type="binding site" evidence="23">
    <location>
        <position position="880"/>
    </location>
    <ligand>
        <name>methylcob(III)alamin</name>
        <dbReference type="ChEBI" id="CHEBI:28115"/>
    </ligand>
</feature>
<dbReference type="AlphaFoldDB" id="A0A7X8SPD5"/>
<keyword evidence="13 21" id="KW-0479">Metal-binding</keyword>
<comment type="catalytic activity">
    <reaction evidence="1 21">
        <text>(6S)-5-methyl-5,6,7,8-tetrahydrofolate + L-homocysteine = (6S)-5,6,7,8-tetrahydrofolate + L-methionine</text>
        <dbReference type="Rhea" id="RHEA:11172"/>
        <dbReference type="ChEBI" id="CHEBI:18608"/>
        <dbReference type="ChEBI" id="CHEBI:57453"/>
        <dbReference type="ChEBI" id="CHEBI:57844"/>
        <dbReference type="ChEBI" id="CHEBI:58199"/>
        <dbReference type="EC" id="2.1.1.13"/>
    </reaction>
</comment>
<dbReference type="GO" id="GO:0046653">
    <property type="term" value="P:tetrahydrofolate metabolic process"/>
    <property type="evidence" value="ECO:0007669"/>
    <property type="project" value="TreeGrafter"/>
</dbReference>
<dbReference type="FunFam" id="3.20.20.330:FF:000001">
    <property type="entry name" value="Methionine synthase"/>
    <property type="match status" value="1"/>
</dbReference>
<evidence type="ECO:0000256" key="12">
    <source>
        <dbReference type="ARBA" id="ARBA00022691"/>
    </source>
</evidence>
<evidence type="ECO:0000259" key="29">
    <source>
        <dbReference type="PROSITE" id="PS51337"/>
    </source>
</evidence>
<dbReference type="Pfam" id="PF02607">
    <property type="entry name" value="B12-binding_2"/>
    <property type="match status" value="1"/>
</dbReference>
<dbReference type="PROSITE" id="PS51337">
    <property type="entry name" value="B12_BINDING_NTER"/>
    <property type="match status" value="1"/>
</dbReference>
<keyword evidence="9 21" id="KW-0028">Amino-acid biosynthesis</keyword>
<dbReference type="InterPro" id="IPR036724">
    <property type="entry name" value="Cobalamin-bd_sf"/>
</dbReference>
<dbReference type="NCBIfam" id="TIGR02082">
    <property type="entry name" value="metH"/>
    <property type="match status" value="1"/>
</dbReference>
<dbReference type="Pfam" id="PF00809">
    <property type="entry name" value="Pterin_bind"/>
    <property type="match status" value="1"/>
</dbReference>
<dbReference type="SUPFAM" id="SSF51717">
    <property type="entry name" value="Dihydropteroate synthetase-like"/>
    <property type="match status" value="1"/>
</dbReference>
<keyword evidence="10 21" id="KW-0846">Cobalamin</keyword>
<dbReference type="SUPFAM" id="SSF52242">
    <property type="entry name" value="Cobalamin (vitamin B12)-binding domain"/>
    <property type="match status" value="1"/>
</dbReference>
<evidence type="ECO:0000256" key="4">
    <source>
        <dbReference type="ARBA" id="ARBA00005178"/>
    </source>
</evidence>
<evidence type="ECO:0000256" key="11">
    <source>
        <dbReference type="ARBA" id="ARBA00022679"/>
    </source>
</evidence>
<dbReference type="Gene3D" id="3.20.20.330">
    <property type="entry name" value="Homocysteine-binding-like domain"/>
    <property type="match status" value="1"/>
</dbReference>
<keyword evidence="16 21" id="KW-0486">Methionine biosynthesis</keyword>
<feature type="binding site" evidence="23">
    <location>
        <begin position="1233"/>
        <end position="1234"/>
    </location>
    <ligand>
        <name>S-adenosyl-L-methionine</name>
        <dbReference type="ChEBI" id="CHEBI:59789"/>
    </ligand>
</feature>
<dbReference type="Pfam" id="PF02310">
    <property type="entry name" value="B12-binding"/>
    <property type="match status" value="1"/>
</dbReference>
<protein>
    <recommendedName>
        <fullName evidence="7 20">Methionine synthase</fullName>
        <ecNumber evidence="6 20">2.1.1.13</ecNumber>
    </recommendedName>
    <alternativeName>
        <fullName evidence="19 21">5-methyltetrahydrofolate--homocysteine methyltransferase</fullName>
    </alternativeName>
</protein>
<dbReference type="Pfam" id="PF02965">
    <property type="entry name" value="Met_synt_B12"/>
    <property type="match status" value="1"/>
</dbReference>
<evidence type="ECO:0000256" key="16">
    <source>
        <dbReference type="ARBA" id="ARBA00023167"/>
    </source>
</evidence>
<evidence type="ECO:0000256" key="20">
    <source>
        <dbReference type="NCBIfam" id="TIGR02082"/>
    </source>
</evidence>
<evidence type="ECO:0000256" key="8">
    <source>
        <dbReference type="ARBA" id="ARBA00022603"/>
    </source>
</evidence>
<feature type="binding site" evidence="22 24">
    <location>
        <position position="327"/>
    </location>
    <ligand>
        <name>Zn(2+)</name>
        <dbReference type="ChEBI" id="CHEBI:29105"/>
    </ligand>
</feature>
<dbReference type="EMBL" id="JABAIL010000008">
    <property type="protein sequence ID" value="NLR93909.1"/>
    <property type="molecule type" value="Genomic_DNA"/>
</dbReference>
<feature type="binding site" evidence="23">
    <location>
        <position position="969"/>
    </location>
    <ligand>
        <name>S-adenosyl-L-methionine</name>
        <dbReference type="ChEBI" id="CHEBI:59789"/>
    </ligand>
</feature>
<organism evidence="30 31">
    <name type="scientific">Flammeovirga agarivorans</name>
    <dbReference type="NCBI Taxonomy" id="2726742"/>
    <lineage>
        <taxon>Bacteria</taxon>
        <taxon>Pseudomonadati</taxon>
        <taxon>Bacteroidota</taxon>
        <taxon>Cytophagia</taxon>
        <taxon>Cytophagales</taxon>
        <taxon>Flammeovirgaceae</taxon>
        <taxon>Flammeovirga</taxon>
    </lineage>
</organism>
<feature type="binding site" description="axial binding residue" evidence="22">
    <location>
        <position position="779"/>
    </location>
    <ligand>
        <name>methylcob(III)alamin</name>
        <dbReference type="ChEBI" id="CHEBI:28115"/>
    </ligand>
    <ligandPart>
        <name>Co</name>
        <dbReference type="ChEBI" id="CHEBI:27638"/>
    </ligandPart>
</feature>
<evidence type="ECO:0000256" key="3">
    <source>
        <dbReference type="ARBA" id="ARBA00001956"/>
    </source>
</evidence>
<dbReference type="InterPro" id="IPR003759">
    <property type="entry name" value="Cbl-bd_cap"/>
</dbReference>
<dbReference type="GO" id="GO:0005829">
    <property type="term" value="C:cytosol"/>
    <property type="evidence" value="ECO:0007669"/>
    <property type="project" value="TreeGrafter"/>
</dbReference>
<dbReference type="PROSITE" id="PS50974">
    <property type="entry name" value="ADOMET_ACTIVATION"/>
    <property type="match status" value="1"/>
</dbReference>
<feature type="domain" description="B12-binding N-terminal" evidence="29">
    <location>
        <begin position="664"/>
        <end position="758"/>
    </location>
</feature>
<keyword evidence="12 21" id="KW-0949">S-adenosyl-L-methionine</keyword>
<dbReference type="Gene3D" id="3.40.50.280">
    <property type="entry name" value="Cobalamin-binding domain"/>
    <property type="match status" value="1"/>
</dbReference>
<dbReference type="CDD" id="cd00740">
    <property type="entry name" value="MeTr"/>
    <property type="match status" value="1"/>
</dbReference>
<dbReference type="GO" id="GO:0008705">
    <property type="term" value="F:methionine synthase activity"/>
    <property type="evidence" value="ECO:0007669"/>
    <property type="project" value="UniProtKB-UniRule"/>
</dbReference>
<comment type="caution">
    <text evidence="30">The sequence shown here is derived from an EMBL/GenBank/DDBJ whole genome shotgun (WGS) entry which is preliminary data.</text>
</comment>
<dbReference type="Gene3D" id="1.10.288.10">
    <property type="entry name" value="Cobalamin-dependent Methionine Synthase, domain 2"/>
    <property type="match status" value="1"/>
</dbReference>
<dbReference type="InterPro" id="IPR033706">
    <property type="entry name" value="Met_synthase_B12-bd"/>
</dbReference>
<keyword evidence="15 21" id="KW-0862">Zinc</keyword>
<evidence type="ECO:0000256" key="7">
    <source>
        <dbReference type="ARBA" id="ARBA00013998"/>
    </source>
</evidence>
<evidence type="ECO:0000313" key="30">
    <source>
        <dbReference type="EMBL" id="NLR93909.1"/>
    </source>
</evidence>
<feature type="binding site" evidence="23">
    <location>
        <begin position="776"/>
        <end position="780"/>
    </location>
    <ligand>
        <name>methylcob(III)alamin</name>
        <dbReference type="ChEBI" id="CHEBI:28115"/>
    </ligand>
</feature>
<dbReference type="UniPathway" id="UPA00051">
    <property type="reaction ID" value="UER00081"/>
</dbReference>
<evidence type="ECO:0000256" key="13">
    <source>
        <dbReference type="ARBA" id="ARBA00022723"/>
    </source>
</evidence>
<evidence type="ECO:0000259" key="26">
    <source>
        <dbReference type="PROSITE" id="PS50972"/>
    </source>
</evidence>
<dbReference type="GO" id="GO:0032259">
    <property type="term" value="P:methylation"/>
    <property type="evidence" value="ECO:0007669"/>
    <property type="project" value="UniProtKB-KW"/>
</dbReference>
<accession>A0A7X8SPD5</accession>
<dbReference type="Gene3D" id="3.20.20.20">
    <property type="entry name" value="Dihydropteroate synthase-like"/>
    <property type="match status" value="1"/>
</dbReference>
<dbReference type="GO" id="GO:0050667">
    <property type="term" value="P:homocysteine metabolic process"/>
    <property type="evidence" value="ECO:0007669"/>
    <property type="project" value="TreeGrafter"/>
</dbReference>
<dbReference type="EC" id="2.1.1.13" evidence="6 20"/>
<dbReference type="NCBIfam" id="NF007024">
    <property type="entry name" value="PRK09490.1"/>
    <property type="match status" value="1"/>
</dbReference>
<evidence type="ECO:0000313" key="31">
    <source>
        <dbReference type="Proteomes" id="UP000585050"/>
    </source>
</evidence>
<keyword evidence="8 21" id="KW-0489">Methyltransferase</keyword>
<feature type="domain" description="AdoMet activation" evidence="27">
    <location>
        <begin position="919"/>
        <end position="1267"/>
    </location>
</feature>
<evidence type="ECO:0000256" key="5">
    <source>
        <dbReference type="ARBA" id="ARBA00010398"/>
    </source>
</evidence>
<feature type="domain" description="Hcy-binding" evidence="25">
    <location>
        <begin position="2"/>
        <end position="342"/>
    </location>
</feature>
<comment type="function">
    <text evidence="18 21">Catalyzes the transfer of a methyl group from methyl-cobalamin to homocysteine, yielding enzyme-bound cob(I)alamin and methionine. Subsequently, remethylates the cofactor using methyltetrahydrofolate.</text>
</comment>
<evidence type="ECO:0000256" key="23">
    <source>
        <dbReference type="PIRSR" id="PIRSR000381-2"/>
    </source>
</evidence>
<dbReference type="PROSITE" id="PS51332">
    <property type="entry name" value="B12_BINDING"/>
    <property type="match status" value="1"/>
</dbReference>
<evidence type="ECO:0000256" key="1">
    <source>
        <dbReference type="ARBA" id="ARBA00001700"/>
    </source>
</evidence>
<dbReference type="InterPro" id="IPR000489">
    <property type="entry name" value="Pterin-binding_dom"/>
</dbReference>
<evidence type="ECO:0000256" key="15">
    <source>
        <dbReference type="ARBA" id="ARBA00022833"/>
    </source>
</evidence>
<dbReference type="FunFam" id="1.10.1240.10:FF:000001">
    <property type="entry name" value="Methionine synthase"/>
    <property type="match status" value="1"/>
</dbReference>
<dbReference type="FunFam" id="3.40.50.280:FF:000001">
    <property type="entry name" value="Methionine synthase"/>
    <property type="match status" value="1"/>
</dbReference>
<dbReference type="PIRSF" id="PIRSF000381">
    <property type="entry name" value="MetH"/>
    <property type="match status" value="1"/>
</dbReference>
<evidence type="ECO:0000256" key="10">
    <source>
        <dbReference type="ARBA" id="ARBA00022628"/>
    </source>
</evidence>
<evidence type="ECO:0000256" key="22">
    <source>
        <dbReference type="PIRSR" id="PIRSR000381-1"/>
    </source>
</evidence>
<feature type="binding site" evidence="22 24">
    <location>
        <position position="328"/>
    </location>
    <ligand>
        <name>Zn(2+)</name>
        <dbReference type="ChEBI" id="CHEBI:29105"/>
    </ligand>
</feature>
<name>A0A7X8SPD5_9BACT</name>
<keyword evidence="11 21" id="KW-0808">Transferase</keyword>
<feature type="binding site" evidence="23">
    <location>
        <position position="708"/>
    </location>
    <ligand>
        <name>methylcob(III)alamin</name>
        <dbReference type="ChEBI" id="CHEBI:28115"/>
    </ligand>
</feature>
<keyword evidence="14" id="KW-0677">Repeat</keyword>
<evidence type="ECO:0000256" key="9">
    <source>
        <dbReference type="ARBA" id="ARBA00022605"/>
    </source>
</evidence>
<comment type="cofactor">
    <cofactor evidence="3 21 22">
        <name>methylcob(III)alamin</name>
        <dbReference type="ChEBI" id="CHEBI:28115"/>
    </cofactor>
</comment>
<dbReference type="GO" id="GO:0008270">
    <property type="term" value="F:zinc ion binding"/>
    <property type="evidence" value="ECO:0007669"/>
    <property type="project" value="UniProtKB-UniRule"/>
</dbReference>
<evidence type="ECO:0000259" key="25">
    <source>
        <dbReference type="PROSITE" id="PS50970"/>
    </source>
</evidence>
<dbReference type="InterPro" id="IPR036594">
    <property type="entry name" value="Meth_synthase_dom"/>
</dbReference>
<evidence type="ECO:0000256" key="17">
    <source>
        <dbReference type="ARBA" id="ARBA00023285"/>
    </source>
</evidence>
<dbReference type="Pfam" id="PF02574">
    <property type="entry name" value="S-methyl_trans"/>
    <property type="match status" value="1"/>
</dbReference>